<name>A0A8J7FF00_9NEIS</name>
<protein>
    <submittedName>
        <fullName evidence="8">Cytochrome c</fullName>
    </submittedName>
</protein>
<dbReference type="SUPFAM" id="SSF47175">
    <property type="entry name" value="Cytochromes"/>
    <property type="match status" value="1"/>
</dbReference>
<dbReference type="GO" id="GO:0022900">
    <property type="term" value="P:electron transport chain"/>
    <property type="evidence" value="ECO:0007669"/>
    <property type="project" value="InterPro"/>
</dbReference>
<feature type="binding site" description="axial binding residue" evidence="6">
    <location>
        <position position="138"/>
    </location>
    <ligand>
        <name>heme c</name>
        <dbReference type="ChEBI" id="CHEBI:61717"/>
    </ligand>
    <ligandPart>
        <name>Fe</name>
        <dbReference type="ChEBI" id="CHEBI:18248"/>
    </ligandPart>
</feature>
<dbReference type="GO" id="GO:0009055">
    <property type="term" value="F:electron transfer activity"/>
    <property type="evidence" value="ECO:0007669"/>
    <property type="project" value="InterPro"/>
</dbReference>
<gene>
    <name evidence="8" type="ORF">INR99_00455</name>
</gene>
<dbReference type="PROSITE" id="PS51257">
    <property type="entry name" value="PROKAR_LIPOPROTEIN"/>
    <property type="match status" value="1"/>
</dbReference>
<keyword evidence="3 6" id="KW-0479">Metal-binding</keyword>
<evidence type="ECO:0000256" key="7">
    <source>
        <dbReference type="PIRSR" id="PIRSR000027-2"/>
    </source>
</evidence>
<proteinExistence type="predicted"/>
<dbReference type="GO" id="GO:0042597">
    <property type="term" value="C:periplasmic space"/>
    <property type="evidence" value="ECO:0007669"/>
    <property type="project" value="InterPro"/>
</dbReference>
<dbReference type="Proteomes" id="UP000604481">
    <property type="component" value="Unassembled WGS sequence"/>
</dbReference>
<dbReference type="InterPro" id="IPR002321">
    <property type="entry name" value="Cyt_c_II"/>
</dbReference>
<dbReference type="GO" id="GO:0020037">
    <property type="term" value="F:heme binding"/>
    <property type="evidence" value="ECO:0007669"/>
    <property type="project" value="InterPro"/>
</dbReference>
<dbReference type="InterPro" id="IPR010980">
    <property type="entry name" value="Cyt_c/b562"/>
</dbReference>
<comment type="caution">
    <text evidence="8">The sequence shown here is derived from an EMBL/GenBank/DDBJ whole genome shotgun (WGS) entry which is preliminary data.</text>
</comment>
<dbReference type="Gene3D" id="1.20.120.10">
    <property type="entry name" value="Cytochrome c/b562"/>
    <property type="match status" value="1"/>
</dbReference>
<keyword evidence="9" id="KW-1185">Reference proteome</keyword>
<evidence type="ECO:0000256" key="5">
    <source>
        <dbReference type="ARBA" id="ARBA00023004"/>
    </source>
</evidence>
<keyword evidence="2 7" id="KW-0349">Heme</keyword>
<keyword evidence="1" id="KW-0813">Transport</keyword>
<organism evidence="8 9">
    <name type="scientific">Chitinilyticum piscinae</name>
    <dbReference type="NCBI Taxonomy" id="2866724"/>
    <lineage>
        <taxon>Bacteria</taxon>
        <taxon>Pseudomonadati</taxon>
        <taxon>Pseudomonadota</taxon>
        <taxon>Betaproteobacteria</taxon>
        <taxon>Neisseriales</taxon>
        <taxon>Chitinibacteraceae</taxon>
        <taxon>Chitinilyticum</taxon>
    </lineage>
</organism>
<comment type="PTM">
    <text evidence="7">Binds 1 heme group per subunit.</text>
</comment>
<feature type="binding site" description="covalent" evidence="7">
    <location>
        <position position="137"/>
    </location>
    <ligand>
        <name>heme c</name>
        <dbReference type="ChEBI" id="CHEBI:61717"/>
    </ligand>
</feature>
<feature type="binding site" description="covalent" evidence="7">
    <location>
        <position position="134"/>
    </location>
    <ligand>
        <name>heme c</name>
        <dbReference type="ChEBI" id="CHEBI:61717"/>
    </ligand>
</feature>
<evidence type="ECO:0000256" key="1">
    <source>
        <dbReference type="ARBA" id="ARBA00022448"/>
    </source>
</evidence>
<dbReference type="GO" id="GO:0005506">
    <property type="term" value="F:iron ion binding"/>
    <property type="evidence" value="ECO:0007669"/>
    <property type="project" value="InterPro"/>
</dbReference>
<keyword evidence="5 6" id="KW-0408">Iron</keyword>
<dbReference type="PIRSF" id="PIRSF000027">
    <property type="entry name" value="Cytc_c_prime"/>
    <property type="match status" value="1"/>
</dbReference>
<dbReference type="Pfam" id="PF01322">
    <property type="entry name" value="Cytochrom_C_2"/>
    <property type="match status" value="1"/>
</dbReference>
<sequence length="146" mass="16130">MPRTVLTMAAIFALAACGDEESTPRKQRKPIFKDMLRQSEFIYGSVNGKDPFDPQKVAAAATALQQLAAQPWPLYAELQNPQADHANARIVQAPEEFRRKAAELQRQASALAAVTRSGNPELIRPAIGQLQQSCTSCHDQFRKRGN</sequence>
<reference evidence="8 9" key="1">
    <citation type="submission" date="2020-10" db="EMBL/GenBank/DDBJ databases">
        <title>The genome sequence of Chitinilyticum litopenaei 4Y14.</title>
        <authorList>
            <person name="Liu Y."/>
        </authorList>
    </citation>
    <scope>NUCLEOTIDE SEQUENCE [LARGE SCALE GENOMIC DNA]</scope>
    <source>
        <strain evidence="8 9">4Y14</strain>
    </source>
</reference>
<keyword evidence="4" id="KW-0249">Electron transport</keyword>
<evidence type="ECO:0000256" key="6">
    <source>
        <dbReference type="PIRSR" id="PIRSR000027-1"/>
    </source>
</evidence>
<evidence type="ECO:0000256" key="2">
    <source>
        <dbReference type="ARBA" id="ARBA00022617"/>
    </source>
</evidence>
<evidence type="ECO:0000313" key="9">
    <source>
        <dbReference type="Proteomes" id="UP000604481"/>
    </source>
</evidence>
<dbReference type="PROSITE" id="PS51009">
    <property type="entry name" value="CYTCII"/>
    <property type="match status" value="1"/>
</dbReference>
<dbReference type="AlphaFoldDB" id="A0A8J7FF00"/>
<evidence type="ECO:0000313" key="8">
    <source>
        <dbReference type="EMBL" id="MBE9607810.1"/>
    </source>
</evidence>
<accession>A0A8J7FF00</accession>
<evidence type="ECO:0000256" key="4">
    <source>
        <dbReference type="ARBA" id="ARBA00022982"/>
    </source>
</evidence>
<dbReference type="InterPro" id="IPR012127">
    <property type="entry name" value="Cyt_c_prime"/>
</dbReference>
<dbReference type="EMBL" id="JADFUA010000001">
    <property type="protein sequence ID" value="MBE9607810.1"/>
    <property type="molecule type" value="Genomic_DNA"/>
</dbReference>
<evidence type="ECO:0000256" key="3">
    <source>
        <dbReference type="ARBA" id="ARBA00022723"/>
    </source>
</evidence>